<evidence type="ECO:0000313" key="3">
    <source>
        <dbReference type="Proteomes" id="UP000000235"/>
    </source>
</evidence>
<feature type="compositionally biased region" description="Pro residues" evidence="1">
    <location>
        <begin position="416"/>
        <end position="426"/>
    </location>
</feature>
<feature type="region of interest" description="Disordered" evidence="1">
    <location>
        <begin position="405"/>
        <end position="442"/>
    </location>
</feature>
<dbReference type="STRING" id="369723.Strop_1433"/>
<proteinExistence type="predicted"/>
<dbReference type="KEGG" id="stp:Strop_1433"/>
<gene>
    <name evidence="2" type="ordered locus">Strop_1433</name>
</gene>
<sequence>MVGAEAEVARVAAHVRHPPTESGQNTVLVVGDDLRDWEQLAPTLTPHLWRLGASVHLVSAPATNPPPVASARRLGEELGIEVIAPDGPLLPARDGTTFVLGPAASWWRIVVGAAAQPIGPYHPIPWWAEPSPTAGTGWVALPAGGWLPGGEQPEAADPDDLVLAVPRHDSLFTMVVGTPGQPPVARETLLATVAALPAPVRERLLVVPYGPGQADAAPALADTFGVCVYGADGLPGYGPEGEIAVRGVGAEGGVGPRRLVRTWAHPPNGHPHVAQWAGLAELPESAPGVVSLAEKISVEAVRAGLWVREADSAPGEHTPRHLPPEPDNLVVLVGTHAAPPTSPMFAEVDRLLGLLTAEHREHLRVVVPTGTDGLALEIARTTAATWTSRSALLLDPDGVLSSVASAPAAETAEEAPVPPEQPPALPDEPLASPGDVPASSEEWLAETTVDPAAEAPLPPARVWPDQRSTAAQRHRLRAALGTYYDLHARVVARLLAQHPGLRVLPAGDEPDALMTDLIAVRAFLMGDRSSVAAALRSTSDVGDLAFLACLASGLRRLPSYRGVVYSSVPTQYASHVYPEGRSFWEPTFLEASTTRVAAGAEMTDLVVWSSNGRHVGGVVGGGDTHRVVFPAWSRFVVLGHRPAGSDRCAAVFLRDAPTESGQVDAARNQRLRERLEALTAAGGTASCQAATDPGWAESGELPGCDQTGRPYQSGKPLRG</sequence>
<dbReference type="eggNOG" id="COG3266">
    <property type="taxonomic scope" value="Bacteria"/>
</dbReference>
<dbReference type="HOGENOM" id="CLU_007925_0_0_11"/>
<organism evidence="2 3">
    <name type="scientific">Salinispora tropica (strain ATCC BAA-916 / DSM 44818 / JCM 13857 / NBRC 105044 / CNB-440)</name>
    <dbReference type="NCBI Taxonomy" id="369723"/>
    <lineage>
        <taxon>Bacteria</taxon>
        <taxon>Bacillati</taxon>
        <taxon>Actinomycetota</taxon>
        <taxon>Actinomycetes</taxon>
        <taxon>Micromonosporales</taxon>
        <taxon>Micromonosporaceae</taxon>
        <taxon>Salinispora</taxon>
    </lineage>
</organism>
<dbReference type="Proteomes" id="UP000000235">
    <property type="component" value="Chromosome"/>
</dbReference>
<feature type="region of interest" description="Disordered" evidence="1">
    <location>
        <begin position="682"/>
        <end position="719"/>
    </location>
</feature>
<reference evidence="3" key="1">
    <citation type="journal article" date="2007" name="Proc. Natl. Acad. Sci. U.S.A.">
        <title>Genome sequencing reveals complex secondary metabolome in the marine actinomycete Salinispora tropica.</title>
        <authorList>
            <person name="Udwary D.W."/>
            <person name="Zeigler L."/>
            <person name="Asolkar R.N."/>
            <person name="Singan V."/>
            <person name="Lapidus A."/>
            <person name="Fenical W."/>
            <person name="Jensen P.R."/>
            <person name="Moore B.S."/>
        </authorList>
    </citation>
    <scope>NUCLEOTIDE SEQUENCE [LARGE SCALE GENOMIC DNA]</scope>
    <source>
        <strain evidence="3">ATCC BAA-916 / DSM 44818 / CNB-440</strain>
    </source>
</reference>
<name>A4X4U9_SALTO</name>
<evidence type="ECO:0000313" key="2">
    <source>
        <dbReference type="EMBL" id="ABP53899.1"/>
    </source>
</evidence>
<keyword evidence="3" id="KW-1185">Reference proteome</keyword>
<dbReference type="Gene3D" id="3.90.176.10">
    <property type="entry name" value="Toxin ADP-ribosyltransferase, Chain A, domain 1"/>
    <property type="match status" value="1"/>
</dbReference>
<evidence type="ECO:0000256" key="1">
    <source>
        <dbReference type="SAM" id="MobiDB-lite"/>
    </source>
</evidence>
<dbReference type="EMBL" id="CP000667">
    <property type="protein sequence ID" value="ABP53899.1"/>
    <property type="molecule type" value="Genomic_DNA"/>
</dbReference>
<accession>A4X4U9</accession>
<dbReference type="AlphaFoldDB" id="A4X4U9"/>
<protein>
    <submittedName>
        <fullName evidence="2">Uncharacterized protein</fullName>
    </submittedName>
</protein>